<feature type="transmembrane region" description="Helical" evidence="1">
    <location>
        <begin position="98"/>
        <end position="116"/>
    </location>
</feature>
<evidence type="ECO:0000256" key="1">
    <source>
        <dbReference type="SAM" id="Phobius"/>
    </source>
</evidence>
<accession>A0A024GZ68</accession>
<protein>
    <recommendedName>
        <fullName evidence="4">Transmembrane protein</fullName>
    </recommendedName>
</protein>
<dbReference type="AlphaFoldDB" id="A0A024GZ68"/>
<dbReference type="EMBL" id="CAQI01000034">
    <property type="protein sequence ID" value="CCQ45255.1"/>
    <property type="molecule type" value="Genomic_DNA"/>
</dbReference>
<reference evidence="3" key="1">
    <citation type="journal article" date="2014" name="Genome Announc.">
        <title>Genome Sequence of Arthrobacter siccitolerans 4J27, a Xeroprotectant-Producing Desiccation-Tolerant Microorganism.</title>
        <authorList>
            <person name="Manzanera M."/>
            <person name="Santa-Cruz-Calvo L."/>
            <person name="Vilchez J.I."/>
            <person name="Garcia-Fontana C."/>
            <person name="Silva-Castro G.A."/>
            <person name="Calvo C."/>
            <person name="Gonzalez-Lopez J."/>
        </authorList>
    </citation>
    <scope>NUCLEOTIDE SEQUENCE [LARGE SCALE GENOMIC DNA]</scope>
    <source>
        <strain evidence="3">4J27</strain>
    </source>
</reference>
<keyword evidence="3" id="KW-1185">Reference proteome</keyword>
<dbReference type="Proteomes" id="UP000035722">
    <property type="component" value="Unassembled WGS sequence"/>
</dbReference>
<sequence>MQNGFPGNTPGSSPTPDDQVRAYHDQALARGDKRILFRTVDGRLHSYAKDELGVVTASSHPQVRSAVGFLVLAAFFAALTVFSILLVAGPTSRGQDPLWGALILTVAGACGVLYAVRMAGIASKAKRLRAERGIPEPTARQFDR</sequence>
<feature type="transmembrane region" description="Helical" evidence="1">
    <location>
        <begin position="66"/>
        <end position="86"/>
    </location>
</feature>
<gene>
    <name evidence="2" type="ORF">ARTSIC4J27_1193</name>
</gene>
<evidence type="ECO:0008006" key="4">
    <source>
        <dbReference type="Google" id="ProtNLM"/>
    </source>
</evidence>
<comment type="caution">
    <text evidence="2">The sequence shown here is derived from an EMBL/GenBank/DDBJ whole genome shotgun (WGS) entry which is preliminary data.</text>
</comment>
<keyword evidence="1" id="KW-1133">Transmembrane helix</keyword>
<dbReference type="OrthoDB" id="4954306at2"/>
<keyword evidence="1" id="KW-0812">Transmembrane</keyword>
<keyword evidence="1" id="KW-0472">Membrane</keyword>
<proteinExistence type="predicted"/>
<organism evidence="2 3">
    <name type="scientific">Pseudarthrobacter siccitolerans</name>
    <dbReference type="NCBI Taxonomy" id="861266"/>
    <lineage>
        <taxon>Bacteria</taxon>
        <taxon>Bacillati</taxon>
        <taxon>Actinomycetota</taxon>
        <taxon>Actinomycetes</taxon>
        <taxon>Micrococcales</taxon>
        <taxon>Micrococcaceae</taxon>
        <taxon>Pseudarthrobacter</taxon>
    </lineage>
</organism>
<dbReference type="RefSeq" id="WP_050054272.1">
    <property type="nucleotide sequence ID" value="NZ_CAQI01000034.1"/>
</dbReference>
<evidence type="ECO:0000313" key="2">
    <source>
        <dbReference type="EMBL" id="CCQ45255.1"/>
    </source>
</evidence>
<evidence type="ECO:0000313" key="3">
    <source>
        <dbReference type="Proteomes" id="UP000035722"/>
    </source>
</evidence>
<dbReference type="STRING" id="861266.ARTSIC4J27_1193"/>
<name>A0A024GZ68_9MICC</name>